<dbReference type="AlphaFoldDB" id="A0AA37SV91"/>
<dbReference type="Proteomes" id="UP001156601">
    <property type="component" value="Unassembled WGS sequence"/>
</dbReference>
<dbReference type="EMBL" id="BSOT01000005">
    <property type="protein sequence ID" value="GLR69742.1"/>
    <property type="molecule type" value="Genomic_DNA"/>
</dbReference>
<keyword evidence="2" id="KW-1185">Reference proteome</keyword>
<evidence type="ECO:0000313" key="2">
    <source>
        <dbReference type="Proteomes" id="UP001156601"/>
    </source>
</evidence>
<accession>A0AA37SV91</accession>
<proteinExistence type="predicted"/>
<organism evidence="1 2">
    <name type="scientific">Agaribacter marinus</name>
    <dbReference type="NCBI Taxonomy" id="1431249"/>
    <lineage>
        <taxon>Bacteria</taxon>
        <taxon>Pseudomonadati</taxon>
        <taxon>Pseudomonadota</taxon>
        <taxon>Gammaproteobacteria</taxon>
        <taxon>Alteromonadales</taxon>
        <taxon>Alteromonadaceae</taxon>
        <taxon>Agaribacter</taxon>
    </lineage>
</organism>
<gene>
    <name evidence="1" type="ORF">GCM10007852_06500</name>
</gene>
<reference evidence="1" key="2">
    <citation type="submission" date="2023-01" db="EMBL/GenBank/DDBJ databases">
        <title>Draft genome sequence of Agaribacter marinus strain NBRC 110023.</title>
        <authorList>
            <person name="Sun Q."/>
            <person name="Mori K."/>
        </authorList>
    </citation>
    <scope>NUCLEOTIDE SEQUENCE</scope>
    <source>
        <strain evidence="1">NBRC 110023</strain>
    </source>
</reference>
<name>A0AA37SV91_9ALTE</name>
<comment type="caution">
    <text evidence="1">The sequence shown here is derived from an EMBL/GenBank/DDBJ whole genome shotgun (WGS) entry which is preliminary data.</text>
</comment>
<sequence length="182" mass="20755">MSGLSEKLFVAIEQYESISEAIKANKNANIRANRQKLSISQIVDVVLNPTKSANKDCLMVINQHLEYRRLYKQLINDSYAYYCPKQVAASTEETILTRRADAFELSVVTSDNYDDNDIQIVLSFDDDSHTLRDTANIHCFYQDSIFPLVLDQIAAKKYSAIISARDAIYMALSHNDCEIFIR</sequence>
<protein>
    <submittedName>
        <fullName evidence="1">Uncharacterized protein</fullName>
    </submittedName>
</protein>
<reference evidence="1" key="1">
    <citation type="journal article" date="2014" name="Int. J. Syst. Evol. Microbiol.">
        <title>Complete genome sequence of Corynebacterium casei LMG S-19264T (=DSM 44701T), isolated from a smear-ripened cheese.</title>
        <authorList>
            <consortium name="US DOE Joint Genome Institute (JGI-PGF)"/>
            <person name="Walter F."/>
            <person name="Albersmeier A."/>
            <person name="Kalinowski J."/>
            <person name="Ruckert C."/>
        </authorList>
    </citation>
    <scope>NUCLEOTIDE SEQUENCE</scope>
    <source>
        <strain evidence="1">NBRC 110023</strain>
    </source>
</reference>
<dbReference type="RefSeq" id="WP_284216053.1">
    <property type="nucleotide sequence ID" value="NZ_BSOT01000005.1"/>
</dbReference>
<evidence type="ECO:0000313" key="1">
    <source>
        <dbReference type="EMBL" id="GLR69742.1"/>
    </source>
</evidence>